<proteinExistence type="predicted"/>
<keyword evidence="2" id="KW-0378">Hydrolase</keyword>
<dbReference type="EMBL" id="NEDJ01000097">
    <property type="protein sequence ID" value="OSO91812.1"/>
    <property type="molecule type" value="Genomic_DNA"/>
</dbReference>
<dbReference type="GO" id="GO:0004519">
    <property type="term" value="F:endonuclease activity"/>
    <property type="evidence" value="ECO:0007669"/>
    <property type="project" value="UniProtKB-KW"/>
</dbReference>
<keyword evidence="2" id="KW-0540">Nuclease</keyword>
<evidence type="ECO:0000313" key="3">
    <source>
        <dbReference type="Proteomes" id="UP000193587"/>
    </source>
</evidence>
<dbReference type="SUPFAM" id="SSF52980">
    <property type="entry name" value="Restriction endonuclease-like"/>
    <property type="match status" value="1"/>
</dbReference>
<dbReference type="RefSeq" id="WP_080508761.1">
    <property type="nucleotide sequence ID" value="NZ_ATXS01000063.1"/>
</dbReference>
<reference evidence="2 3" key="1">
    <citation type="submission" date="2017-04" db="EMBL/GenBank/DDBJ databases">
        <title>MLSA of the genus Halorubrum.</title>
        <authorList>
            <person name="De La Haba R."/>
            <person name="Sanchez-Porro C."/>
            <person name="Infante-Dominguez C."/>
            <person name="Ventosa A."/>
        </authorList>
    </citation>
    <scope>NUCLEOTIDE SEQUENCE [LARGE SCALE GENOMIC DNA]</scope>
    <source>
        <strain evidence="2 3">DSM 17463</strain>
    </source>
</reference>
<keyword evidence="2" id="KW-0255">Endonuclease</keyword>
<dbReference type="Pfam" id="PF04471">
    <property type="entry name" value="Mrr_cat"/>
    <property type="match status" value="1"/>
</dbReference>
<gene>
    <name evidence="2" type="ORF">B9H04_16555</name>
</gene>
<feature type="domain" description="Restriction endonuclease type IV Mrr" evidence="1">
    <location>
        <begin position="208"/>
        <end position="309"/>
    </location>
</feature>
<dbReference type="InterPro" id="IPR007560">
    <property type="entry name" value="Restrct_endonuc_IV_Mrr"/>
</dbReference>
<evidence type="ECO:0000259" key="1">
    <source>
        <dbReference type="Pfam" id="PF04471"/>
    </source>
</evidence>
<accession>A0A1X4G7M8</accession>
<name>A0A1X4G7M8_HALEZ</name>
<organism evidence="2 3">
    <name type="scientific">Halorubrum ezzemoulense DSM 17463</name>
    <dbReference type="NCBI Taxonomy" id="1121945"/>
    <lineage>
        <taxon>Archaea</taxon>
        <taxon>Methanobacteriati</taxon>
        <taxon>Methanobacteriota</taxon>
        <taxon>Stenosarchaea group</taxon>
        <taxon>Halobacteria</taxon>
        <taxon>Halobacteriales</taxon>
        <taxon>Haloferacaceae</taxon>
        <taxon>Halorubrum</taxon>
    </lineage>
</organism>
<dbReference type="AlphaFoldDB" id="A0A1X4G7M8"/>
<evidence type="ECO:0000313" key="2">
    <source>
        <dbReference type="EMBL" id="OSO91812.1"/>
    </source>
</evidence>
<dbReference type="GO" id="GO:0009307">
    <property type="term" value="P:DNA restriction-modification system"/>
    <property type="evidence" value="ECO:0007669"/>
    <property type="project" value="InterPro"/>
</dbReference>
<comment type="caution">
    <text evidence="2">The sequence shown here is derived from an EMBL/GenBank/DDBJ whole genome shotgun (WGS) entry which is preliminary data.</text>
</comment>
<dbReference type="Proteomes" id="UP000193587">
    <property type="component" value="Unassembled WGS sequence"/>
</dbReference>
<dbReference type="InterPro" id="IPR011335">
    <property type="entry name" value="Restrct_endonuc-II-like"/>
</dbReference>
<sequence length="442" mass="49477">MTGIVILPAGRDDAFEDYKQFIRDGHPIADIESYLSDDDLELFRTTSDNDLVHVWGTSVDGTWRNVERNDIALVYHDGAFVARGQVLQLRHDPDLAEYLWRENVEHGRWNEESPWEYMTFLTDVEEVDVDIEEFNELVGYDETYRPQGFTRVADKRLNRLSGEESVETAIADLTDAGERVHPVDDEDDGPTPDLADQLRAASTDGNAHEEFEKLVAKAFSRLGCAADWIEGGGDTDVEIRSPEHVVVEVKARGNGRVNSLEVTNVDKHRRQRGADHAIVVAPGFAPKVIDNAETTELTTIAVDDLVELLDRREEYAVPPEEILALLTRSGAFQDDRLDLLDEYIQDRIDAGETLLAVIRALERADGAVETAEDVRWIVVGMEDSDDIPTTEEVRSALQLLAHPSVGAVEQDEEGYRVTTDYENGIQLVRSLGDVVQPPGREE</sequence>
<dbReference type="GO" id="GO:0003677">
    <property type="term" value="F:DNA binding"/>
    <property type="evidence" value="ECO:0007669"/>
    <property type="project" value="InterPro"/>
</dbReference>
<protein>
    <submittedName>
        <fullName evidence="2">Restriction endonuclease</fullName>
    </submittedName>
</protein>